<dbReference type="InterPro" id="IPR043141">
    <property type="entry name" value="Ribosomal_uL10-like_sf"/>
</dbReference>
<protein>
    <recommendedName>
        <fullName evidence="5">Ribosome assembly factor mrt4</fullName>
    </recommendedName>
</protein>
<dbReference type="SUPFAM" id="SSF160369">
    <property type="entry name" value="Ribosomal protein L10-like"/>
    <property type="match status" value="1"/>
</dbReference>
<dbReference type="Pfam" id="PF17777">
    <property type="entry name" value="RL10P_insert"/>
    <property type="match status" value="1"/>
</dbReference>
<dbReference type="FunFam" id="3.30.70.1730:FF:000005">
    <property type="entry name" value="Ribosome assembly factor mrt4"/>
    <property type="match status" value="1"/>
</dbReference>
<dbReference type="InterPro" id="IPR040637">
    <property type="entry name" value="Ribosomal_uL10-like_insert"/>
</dbReference>
<reference evidence="7" key="1">
    <citation type="submission" date="2021-01" db="EMBL/GenBank/DDBJ databases">
        <authorList>
            <person name="Corre E."/>
            <person name="Pelletier E."/>
            <person name="Niang G."/>
            <person name="Scheremetjew M."/>
            <person name="Finn R."/>
            <person name="Kale V."/>
            <person name="Holt S."/>
            <person name="Cochrane G."/>
            <person name="Meng A."/>
            <person name="Brown T."/>
            <person name="Cohen L."/>
        </authorList>
    </citation>
    <scope>NUCLEOTIDE SEQUENCE</scope>
    <source>
        <strain evidence="7">CCMP1661</strain>
    </source>
</reference>
<dbReference type="AlphaFoldDB" id="A0A7S2UWJ9"/>
<dbReference type="GO" id="GO:0000027">
    <property type="term" value="P:ribosomal large subunit assembly"/>
    <property type="evidence" value="ECO:0007669"/>
    <property type="project" value="InterPro"/>
</dbReference>
<dbReference type="PANTHER" id="PTHR45841:SF1">
    <property type="entry name" value="MRNA TURNOVER PROTEIN 4 HOMOLOG"/>
    <property type="match status" value="1"/>
</dbReference>
<dbReference type="GO" id="GO:0006364">
    <property type="term" value="P:rRNA processing"/>
    <property type="evidence" value="ECO:0007669"/>
    <property type="project" value="TreeGrafter"/>
</dbReference>
<feature type="domain" description="Large ribosomal subunit protein uL10-like insertion" evidence="6">
    <location>
        <begin position="125"/>
        <end position="196"/>
    </location>
</feature>
<keyword evidence="3 5" id="KW-0963">Cytoplasm</keyword>
<dbReference type="Gene3D" id="3.30.70.1730">
    <property type="match status" value="1"/>
</dbReference>
<dbReference type="GO" id="GO:0003723">
    <property type="term" value="F:RNA binding"/>
    <property type="evidence" value="ECO:0007669"/>
    <property type="project" value="TreeGrafter"/>
</dbReference>
<dbReference type="PANTHER" id="PTHR45841">
    <property type="entry name" value="MRNA TURNOVER PROTEIN 4 MRTO4"/>
    <property type="match status" value="1"/>
</dbReference>
<dbReference type="CDD" id="cd05796">
    <property type="entry name" value="Ribosomal_P0_like"/>
    <property type="match status" value="1"/>
</dbReference>
<accession>A0A7S2UWJ9</accession>
<dbReference type="Gene3D" id="3.90.105.20">
    <property type="match status" value="1"/>
</dbReference>
<evidence type="ECO:0000256" key="4">
    <source>
        <dbReference type="ARBA" id="ARBA00023242"/>
    </source>
</evidence>
<dbReference type="InterPro" id="IPR001790">
    <property type="entry name" value="Ribosomal_uL10"/>
</dbReference>
<dbReference type="GO" id="GO:0030687">
    <property type="term" value="C:preribosome, large subunit precursor"/>
    <property type="evidence" value="ECO:0007669"/>
    <property type="project" value="TreeGrafter"/>
</dbReference>
<dbReference type="Pfam" id="PF00466">
    <property type="entry name" value="Ribosomal_L10"/>
    <property type="match status" value="1"/>
</dbReference>
<dbReference type="GO" id="GO:0005737">
    <property type="term" value="C:cytoplasm"/>
    <property type="evidence" value="ECO:0007669"/>
    <property type="project" value="UniProtKB-SubCell"/>
</dbReference>
<dbReference type="EMBL" id="HBHR01007915">
    <property type="protein sequence ID" value="CAD9861306.1"/>
    <property type="molecule type" value="Transcribed_RNA"/>
</dbReference>
<evidence type="ECO:0000256" key="3">
    <source>
        <dbReference type="ARBA" id="ARBA00022490"/>
    </source>
</evidence>
<dbReference type="GO" id="GO:0000956">
    <property type="term" value="P:nuclear-transcribed mRNA catabolic process"/>
    <property type="evidence" value="ECO:0007669"/>
    <property type="project" value="TreeGrafter"/>
</dbReference>
<evidence type="ECO:0000259" key="6">
    <source>
        <dbReference type="Pfam" id="PF17777"/>
    </source>
</evidence>
<organism evidence="7">
    <name type="scientific">Fibrocapsa japonica</name>
    <dbReference type="NCBI Taxonomy" id="94617"/>
    <lineage>
        <taxon>Eukaryota</taxon>
        <taxon>Sar</taxon>
        <taxon>Stramenopiles</taxon>
        <taxon>Ochrophyta</taxon>
        <taxon>Raphidophyceae</taxon>
        <taxon>Chattonellales</taxon>
        <taxon>Chattonellaceae</taxon>
        <taxon>Fibrocapsa</taxon>
    </lineage>
</organism>
<gene>
    <name evidence="7" type="ORF">FJAP1339_LOCUS3828</name>
</gene>
<comment type="function">
    <text evidence="1 5">Component of the ribosome assembly machinery. Nuclear paralog of the ribosomal protein P0, it binds pre-60S subunits at an early stage of assembly in the nucleolus, and is replaced by P0 in cytoplasmic pre-60S subunits and mature 80S ribosomes.</text>
</comment>
<dbReference type="InterPro" id="IPR043164">
    <property type="entry name" value="Ribosomal_uL10-like_insert_sf"/>
</dbReference>
<dbReference type="InterPro" id="IPR051742">
    <property type="entry name" value="Ribosome_Assembly_uL10"/>
</dbReference>
<comment type="similarity">
    <text evidence="2 5">Belongs to the universal ribosomal protein uL10 family.</text>
</comment>
<dbReference type="InterPro" id="IPR033867">
    <property type="entry name" value="Mrt4"/>
</dbReference>
<dbReference type="GO" id="GO:0005730">
    <property type="term" value="C:nucleolus"/>
    <property type="evidence" value="ECO:0007669"/>
    <property type="project" value="UniProtKB-SubCell"/>
</dbReference>
<name>A0A7S2UWJ9_9STRA</name>
<comment type="subcellular location">
    <subcellularLocation>
        <location evidence="5">Cytoplasm</location>
    </subcellularLocation>
    <subcellularLocation>
        <location evidence="5">Nucleus</location>
        <location evidence="5">Nucleolus</location>
    </subcellularLocation>
</comment>
<evidence type="ECO:0000256" key="2">
    <source>
        <dbReference type="ARBA" id="ARBA00008889"/>
    </source>
</evidence>
<sequence>MPRSRRNKQVSLTKTQSKGRDLKGEVIEKIRSAIDEYNNIYVFSYENMRSSKFKDARIEWRDSRFFLGKNKLTMVALGRTPEDEYRDGLHKVSKLLSGNVGLLMTSRPKEDVERYFRGFSVPDFARAGARATRTVILHPGKLEPESAFPTYAMGELRRLGLVVEVKDSRLELMEEFVVCKEGQLISPEGARLLVRLDEKLADFQIQLMCHWSEEGLVDF</sequence>
<evidence type="ECO:0000313" key="7">
    <source>
        <dbReference type="EMBL" id="CAD9861306.1"/>
    </source>
</evidence>
<proteinExistence type="inferred from homology"/>
<evidence type="ECO:0000256" key="5">
    <source>
        <dbReference type="RuleBase" id="RU364039"/>
    </source>
</evidence>
<evidence type="ECO:0000256" key="1">
    <source>
        <dbReference type="ARBA" id="ARBA00004046"/>
    </source>
</evidence>
<keyword evidence="4 5" id="KW-0539">Nucleus</keyword>
<keyword evidence="5" id="KW-0690">Ribosome biogenesis</keyword>
<comment type="subunit">
    <text evidence="5">Associates with the pre-60S ribosomal particle.</text>
</comment>